<dbReference type="InterPro" id="IPR029058">
    <property type="entry name" value="AB_hydrolase_fold"/>
</dbReference>
<dbReference type="GO" id="GO:0031048">
    <property type="term" value="P:regulatory ncRNA-mediated heterochromatin formation"/>
    <property type="evidence" value="ECO:0007669"/>
    <property type="project" value="TreeGrafter"/>
</dbReference>
<evidence type="ECO:0000256" key="1">
    <source>
        <dbReference type="SAM" id="MobiDB-lite"/>
    </source>
</evidence>
<dbReference type="AlphaFoldDB" id="A0A4P9XIP3"/>
<dbReference type="InterPro" id="IPR048263">
    <property type="entry name" value="Arb2"/>
</dbReference>
<dbReference type="OrthoDB" id="421951at2759"/>
<feature type="domain" description="Arb2" evidence="2">
    <location>
        <begin position="15"/>
        <end position="306"/>
    </location>
</feature>
<evidence type="ECO:0000313" key="3">
    <source>
        <dbReference type="EMBL" id="RKP05582.1"/>
    </source>
</evidence>
<dbReference type="STRING" id="78915.A0A4P9XIP3"/>
<reference evidence="4" key="1">
    <citation type="journal article" date="2018" name="Nat. Microbiol.">
        <title>Leveraging single-cell genomics to expand the fungal tree of life.</title>
        <authorList>
            <person name="Ahrendt S.R."/>
            <person name="Quandt C.A."/>
            <person name="Ciobanu D."/>
            <person name="Clum A."/>
            <person name="Salamov A."/>
            <person name="Andreopoulos B."/>
            <person name="Cheng J.F."/>
            <person name="Woyke T."/>
            <person name="Pelin A."/>
            <person name="Henrissat B."/>
            <person name="Reynolds N.K."/>
            <person name="Benny G.L."/>
            <person name="Smith M.E."/>
            <person name="James T.Y."/>
            <person name="Grigoriev I.V."/>
        </authorList>
    </citation>
    <scope>NUCLEOTIDE SEQUENCE [LARGE SCALE GENOMIC DNA]</scope>
    <source>
        <strain evidence="4">RSA 1356</strain>
    </source>
</reference>
<dbReference type="GO" id="GO:0035197">
    <property type="term" value="F:siRNA binding"/>
    <property type="evidence" value="ECO:0007669"/>
    <property type="project" value="TreeGrafter"/>
</dbReference>
<dbReference type="PANTHER" id="PTHR21357">
    <property type="entry name" value="FAM172 FAMILY PROTEIN HOMOLOG CG10038"/>
    <property type="match status" value="1"/>
</dbReference>
<gene>
    <name evidence="3" type="ORF">THASP1DRAFT_32578</name>
</gene>
<keyword evidence="4" id="KW-1185">Reference proteome</keyword>
<proteinExistence type="predicted"/>
<dbReference type="InterPro" id="IPR053858">
    <property type="entry name" value="Arb2_dom"/>
</dbReference>
<dbReference type="GO" id="GO:0005634">
    <property type="term" value="C:nucleus"/>
    <property type="evidence" value="ECO:0007669"/>
    <property type="project" value="TreeGrafter"/>
</dbReference>
<dbReference type="SUPFAM" id="SSF53474">
    <property type="entry name" value="alpha/beta-Hydrolases"/>
    <property type="match status" value="1"/>
</dbReference>
<evidence type="ECO:0000313" key="4">
    <source>
        <dbReference type="Proteomes" id="UP000271241"/>
    </source>
</evidence>
<feature type="region of interest" description="Disordered" evidence="1">
    <location>
        <begin position="419"/>
        <end position="446"/>
    </location>
</feature>
<evidence type="ECO:0000259" key="2">
    <source>
        <dbReference type="Pfam" id="PF22749"/>
    </source>
</evidence>
<protein>
    <recommendedName>
        <fullName evidence="2">Arb2 domain-containing protein</fullName>
    </recommendedName>
</protein>
<dbReference type="PANTHER" id="PTHR21357:SF4">
    <property type="entry name" value="FAM172 FAMILY PROTEIN HOMOLOG CG10038"/>
    <property type="match status" value="1"/>
</dbReference>
<dbReference type="Pfam" id="PF22749">
    <property type="entry name" value="Arb2"/>
    <property type="match status" value="1"/>
</dbReference>
<feature type="compositionally biased region" description="Pro residues" evidence="1">
    <location>
        <begin position="435"/>
        <end position="446"/>
    </location>
</feature>
<organism evidence="3 4">
    <name type="scientific">Thamnocephalis sphaerospora</name>
    <dbReference type="NCBI Taxonomy" id="78915"/>
    <lineage>
        <taxon>Eukaryota</taxon>
        <taxon>Fungi</taxon>
        <taxon>Fungi incertae sedis</taxon>
        <taxon>Zoopagomycota</taxon>
        <taxon>Zoopagomycotina</taxon>
        <taxon>Zoopagomycetes</taxon>
        <taxon>Zoopagales</taxon>
        <taxon>Sigmoideomycetaceae</taxon>
        <taxon>Thamnocephalis</taxon>
    </lineage>
</organism>
<name>A0A4P9XIP3_9FUNG</name>
<dbReference type="Proteomes" id="UP000271241">
    <property type="component" value="Unassembled WGS sequence"/>
</dbReference>
<sequence length="446" mass="49683">MFRRKRKVIVPKPVFPKTLDELHFTFSEAGQLRNTETGEPFKFRIATKTHPFVLENKLHVSGGKMSERVSKLQNIYNETHLAAVGEAVGTEVERRLVEQLRMQQVRLPLGKQQSVNSMPIVHNGLTGVLDGPCTCSDDFTVNAEKLIVLIPSLNARVGQWDRRILFDESIDNGSIFNYVRQAAEEGYAVLATNPNGNYWRHGKSDIYIPYGKRYRLIPGNESPENHIDYIFENIVSLSPAKEIYVVAHGNGAQCVIRSLAQQYELFSKRVAILALLDSVHSAAALDRPALRVWLREHAINWMRADELPGMEVKDPRFGCRCIASGTEQSAIHSDEQRKAVFSAFRGELESLEPDEEIGDVNIAILDRDQVPEIDGGVQYDYYGQPMTEAPDLEAAGWSTTSTNGLDALQSTLNAYGMAAPAEPGEGYVDGINSRPPTPPPMDSDDE</sequence>
<dbReference type="EMBL" id="KZ993086">
    <property type="protein sequence ID" value="RKP05582.1"/>
    <property type="molecule type" value="Genomic_DNA"/>
</dbReference>
<accession>A0A4P9XIP3</accession>